<proteinExistence type="predicted"/>
<keyword evidence="3" id="KW-0812">Transmembrane</keyword>
<dbReference type="Gene3D" id="3.40.50.1110">
    <property type="entry name" value="SGNH hydrolase"/>
    <property type="match status" value="1"/>
</dbReference>
<protein>
    <submittedName>
        <fullName evidence="4">Similar to Thermolabile hemolysin acc. no. Q99289</fullName>
    </submittedName>
</protein>
<dbReference type="SUPFAM" id="SSF52266">
    <property type="entry name" value="SGNH hydrolase"/>
    <property type="match status" value="1"/>
</dbReference>
<sequence length="392" mass="42847">MSIDDDTLRLQIASAGTTRQTANASPGDDIEASISASGTDNGNEDCSSKGTATPEDQDVSPDALRRKKRRKMLLLLFLFLFPPALAFPLIFGLPYIKHKTPSDSSNDGFSVINKPNSDIANDPFAIHTIVTFGDSYTDTGLNSSAIPLPSAACPLGQPNCLQGRSYAGGHNWISSLTTLYNQSLTATWNFARSGDSLDTALVNRPSILSRQLPEFHNVSQHIPINRNTLFAIFIGINDIGATWQNGQDPSNDAFLDAEAKSYMKVVTDLYDSGARKFLLLAVPDTTRTPWLSGALGADKPKVAAAIAGWNERLQRGIAQAKALDDKVQVYFWDSVKEFNKVLDDPKAYGFKDNFSQCDQPECFWHDGYHPNTYGQRLFGKSVAGLLAEGGWW</sequence>
<evidence type="ECO:0000256" key="2">
    <source>
        <dbReference type="SAM" id="MobiDB-lite"/>
    </source>
</evidence>
<dbReference type="PANTHER" id="PTHR45648">
    <property type="entry name" value="GDSL LIPASE/ACYLHYDROLASE FAMILY PROTEIN (AFU_ORTHOLOGUE AFUA_4G14700)"/>
    <property type="match status" value="1"/>
</dbReference>
<feature type="region of interest" description="Disordered" evidence="2">
    <location>
        <begin position="14"/>
        <end position="63"/>
    </location>
</feature>
<accession>U4LWA4</accession>
<reference evidence="4 5" key="1">
    <citation type="journal article" date="2013" name="PLoS Genet.">
        <title>The genome and development-dependent transcriptomes of Pyronema confluens: a window into fungal evolution.</title>
        <authorList>
            <person name="Traeger S."/>
            <person name="Altegoer F."/>
            <person name="Freitag M."/>
            <person name="Gabaldon T."/>
            <person name="Kempken F."/>
            <person name="Kumar A."/>
            <person name="Marcet-Houben M."/>
            <person name="Poggeler S."/>
            <person name="Stajich J.E."/>
            <person name="Nowrousian M."/>
        </authorList>
    </citation>
    <scope>NUCLEOTIDE SEQUENCE [LARGE SCALE GENOMIC DNA]</scope>
    <source>
        <strain evidence="5">CBS 100304</strain>
        <tissue evidence="4">Vegetative mycelium</tissue>
    </source>
</reference>
<dbReference type="Proteomes" id="UP000018144">
    <property type="component" value="Unassembled WGS sequence"/>
</dbReference>
<feature type="compositionally biased region" description="Polar residues" evidence="2">
    <location>
        <begin position="34"/>
        <end position="51"/>
    </location>
</feature>
<evidence type="ECO:0000256" key="3">
    <source>
        <dbReference type="SAM" id="Phobius"/>
    </source>
</evidence>
<keyword evidence="1" id="KW-0378">Hydrolase</keyword>
<gene>
    <name evidence="4" type="ORF">PCON_01161</name>
</gene>
<dbReference type="Pfam" id="PF00657">
    <property type="entry name" value="Lipase_GDSL"/>
    <property type="match status" value="1"/>
</dbReference>
<evidence type="ECO:0000313" key="4">
    <source>
        <dbReference type="EMBL" id="CCX33451.1"/>
    </source>
</evidence>
<evidence type="ECO:0000313" key="5">
    <source>
        <dbReference type="Proteomes" id="UP000018144"/>
    </source>
</evidence>
<feature type="transmembrane region" description="Helical" evidence="3">
    <location>
        <begin position="73"/>
        <end position="96"/>
    </location>
</feature>
<dbReference type="InterPro" id="IPR051058">
    <property type="entry name" value="GDSL_Est/Lipase"/>
</dbReference>
<dbReference type="OrthoDB" id="1600564at2759"/>
<name>U4LWA4_PYROM</name>
<keyword evidence="3" id="KW-0472">Membrane</keyword>
<keyword evidence="5" id="KW-1185">Reference proteome</keyword>
<evidence type="ECO:0000256" key="1">
    <source>
        <dbReference type="ARBA" id="ARBA00022801"/>
    </source>
</evidence>
<dbReference type="STRING" id="1076935.U4LWA4"/>
<feature type="compositionally biased region" description="Polar residues" evidence="2">
    <location>
        <begin position="14"/>
        <end position="24"/>
    </location>
</feature>
<organism evidence="4 5">
    <name type="scientific">Pyronema omphalodes (strain CBS 100304)</name>
    <name type="common">Pyronema confluens</name>
    <dbReference type="NCBI Taxonomy" id="1076935"/>
    <lineage>
        <taxon>Eukaryota</taxon>
        <taxon>Fungi</taxon>
        <taxon>Dikarya</taxon>
        <taxon>Ascomycota</taxon>
        <taxon>Pezizomycotina</taxon>
        <taxon>Pezizomycetes</taxon>
        <taxon>Pezizales</taxon>
        <taxon>Pyronemataceae</taxon>
        <taxon>Pyronema</taxon>
    </lineage>
</organism>
<dbReference type="EMBL" id="HF936091">
    <property type="protein sequence ID" value="CCX33451.1"/>
    <property type="molecule type" value="Genomic_DNA"/>
</dbReference>
<dbReference type="InterPro" id="IPR036514">
    <property type="entry name" value="SGNH_hydro_sf"/>
</dbReference>
<keyword evidence="3" id="KW-1133">Transmembrane helix</keyword>
<dbReference type="GO" id="GO:0016788">
    <property type="term" value="F:hydrolase activity, acting on ester bonds"/>
    <property type="evidence" value="ECO:0007669"/>
    <property type="project" value="InterPro"/>
</dbReference>
<dbReference type="AlphaFoldDB" id="U4LWA4"/>
<dbReference type="CDD" id="cd01846">
    <property type="entry name" value="fatty_acyltransferase_like"/>
    <property type="match status" value="1"/>
</dbReference>
<dbReference type="PANTHER" id="PTHR45648:SF22">
    <property type="entry name" value="GDSL LIPASE_ACYLHYDROLASE FAMILY PROTEIN (AFU_ORTHOLOGUE AFUA_4G14700)"/>
    <property type="match status" value="1"/>
</dbReference>
<dbReference type="InterPro" id="IPR001087">
    <property type="entry name" value="GDSL"/>
</dbReference>